<evidence type="ECO:0000256" key="2">
    <source>
        <dbReference type="ARBA" id="ARBA00006161"/>
    </source>
</evidence>
<organism evidence="6 7">
    <name type="scientific">Candidatus Methanodesulfokora washburnensis</name>
    <dbReference type="NCBI Taxonomy" id="2478471"/>
    <lineage>
        <taxon>Archaea</taxon>
        <taxon>Thermoproteota</taxon>
        <taxon>Candidatus Korarchaeia</taxon>
        <taxon>Candidatus Korarchaeia incertae sedis</taxon>
        <taxon>Candidatus Methanodesulfokora</taxon>
    </lineage>
</organism>
<evidence type="ECO:0000313" key="6">
    <source>
        <dbReference type="EMBL" id="RSN77159.1"/>
    </source>
</evidence>
<comment type="caution">
    <text evidence="6">The sequence shown here is derived from an EMBL/GenBank/DDBJ whole genome shotgun (WGS) entry which is preliminary data.</text>
</comment>
<protein>
    <recommendedName>
        <fullName evidence="5">CRISPR type III-B/RAMP module-associated protein Cmr5</fullName>
    </recommendedName>
</protein>
<dbReference type="NCBIfam" id="TIGR01881">
    <property type="entry name" value="cas_Cmr5"/>
    <property type="match status" value="1"/>
</dbReference>
<evidence type="ECO:0000313" key="7">
    <source>
        <dbReference type="Proteomes" id="UP000277582"/>
    </source>
</evidence>
<dbReference type="SUPFAM" id="SSF158568">
    <property type="entry name" value="AF1862-like"/>
    <property type="match status" value="1"/>
</dbReference>
<reference evidence="6 7" key="1">
    <citation type="submission" date="2018-10" db="EMBL/GenBank/DDBJ databases">
        <title>Co-occurring genomic capacity for anaerobic methane metabolism and dissimilatory sulfite reduction discovered in the Korarchaeota.</title>
        <authorList>
            <person name="Mckay L.J."/>
            <person name="Dlakic M."/>
            <person name="Fields M.W."/>
            <person name="Delmont T.O."/>
            <person name="Eren A.M."/>
            <person name="Jay Z.J."/>
            <person name="Klingelsmith K.B."/>
            <person name="Rusch D.B."/>
            <person name="Inskeep W.P."/>
        </authorList>
    </citation>
    <scope>NUCLEOTIDE SEQUENCE [LARGE SCALE GENOMIC DNA]</scope>
    <source>
        <strain evidence="6 7">MDKW</strain>
    </source>
</reference>
<dbReference type="InterPro" id="IPR010160">
    <property type="entry name" value="CRISPR-assoc_prot_Cmr5"/>
</dbReference>
<evidence type="ECO:0000256" key="1">
    <source>
        <dbReference type="ARBA" id="ARBA00004496"/>
    </source>
</evidence>
<dbReference type="EMBL" id="RCOS01000042">
    <property type="protein sequence ID" value="RSN77159.1"/>
    <property type="molecule type" value="Genomic_DNA"/>
</dbReference>
<sequence>MKEKEGAVSPEERAVNDFTELVYRLYQEGNMTEFGKSFRSRSREIPSFLYEVGSIPALSFIYAKTEDADKGIYKLFLNYTKKRAIEGMGKLNSKEGGYAAYLYLLLLETSRLVPDRKIDPESPLSCINSLVGSEILAILPSLLMPYLLEIKRLAEALLPSER</sequence>
<evidence type="ECO:0000256" key="3">
    <source>
        <dbReference type="ARBA" id="ARBA00022490"/>
    </source>
</evidence>
<keyword evidence="3" id="KW-0963">Cytoplasm</keyword>
<evidence type="ECO:0000256" key="5">
    <source>
        <dbReference type="ARBA" id="ARBA00030001"/>
    </source>
</evidence>
<name>A0A429GTP6_9CREN</name>
<keyword evidence="7" id="KW-1185">Reference proteome</keyword>
<comment type="subcellular location">
    <subcellularLocation>
        <location evidence="1">Cytoplasm</location>
    </subcellularLocation>
</comment>
<evidence type="ECO:0000256" key="4">
    <source>
        <dbReference type="ARBA" id="ARBA00023118"/>
    </source>
</evidence>
<dbReference type="Gene3D" id="1.10.520.30">
    <property type="entry name" value="AF1862-like domain"/>
    <property type="match status" value="1"/>
</dbReference>
<accession>A0A429GTP6</accession>
<dbReference type="RefSeq" id="WP_125670569.1">
    <property type="nucleotide sequence ID" value="NZ_RCOS01000042.1"/>
</dbReference>
<dbReference type="OrthoDB" id="380913at2157"/>
<dbReference type="GO" id="GO:0051607">
    <property type="term" value="P:defense response to virus"/>
    <property type="evidence" value="ECO:0007669"/>
    <property type="project" value="UniProtKB-KW"/>
</dbReference>
<proteinExistence type="inferred from homology"/>
<keyword evidence="4" id="KW-0051">Antiviral defense</keyword>
<dbReference type="InterPro" id="IPR023101">
    <property type="entry name" value="AF1862-like_dom_sf"/>
</dbReference>
<dbReference type="GO" id="GO:0005737">
    <property type="term" value="C:cytoplasm"/>
    <property type="evidence" value="ECO:0007669"/>
    <property type="project" value="UniProtKB-SubCell"/>
</dbReference>
<comment type="similarity">
    <text evidence="2">Belongs to the CRISPR system Cmr5 family.</text>
</comment>
<dbReference type="Proteomes" id="UP000277582">
    <property type="component" value="Unassembled WGS sequence"/>
</dbReference>
<dbReference type="AlphaFoldDB" id="A0A429GTP6"/>
<gene>
    <name evidence="6" type="primary">cmr5</name>
    <name evidence="6" type="ORF">D6D85_02970</name>
</gene>